<evidence type="ECO:0000256" key="8">
    <source>
        <dbReference type="ARBA" id="ARBA00023049"/>
    </source>
</evidence>
<evidence type="ECO:0000256" key="3">
    <source>
        <dbReference type="ARBA" id="ARBA00022490"/>
    </source>
</evidence>
<name>A0AB40B0T2_DIOCR</name>
<keyword evidence="11" id="KW-1185">Reference proteome</keyword>
<keyword evidence="4 9" id="KW-0645">Protease</keyword>
<evidence type="ECO:0000256" key="2">
    <source>
        <dbReference type="ARBA" id="ARBA00006040"/>
    </source>
</evidence>
<dbReference type="Proteomes" id="UP001515500">
    <property type="component" value="Unplaced"/>
</dbReference>
<dbReference type="GO" id="GO:0004222">
    <property type="term" value="F:metalloendopeptidase activity"/>
    <property type="evidence" value="ECO:0007669"/>
    <property type="project" value="InterPro"/>
</dbReference>
<dbReference type="RefSeq" id="XP_039120896.1">
    <property type="nucleotide sequence ID" value="XM_039264962.1"/>
</dbReference>
<comment type="similarity">
    <text evidence="2 9">Belongs to the peptidase M3 family.</text>
</comment>
<dbReference type="PANTHER" id="PTHR11804">
    <property type="entry name" value="PROTEASE M3 THIMET OLIGOPEPTIDASE-RELATED"/>
    <property type="match status" value="1"/>
</dbReference>
<evidence type="ECO:0000256" key="7">
    <source>
        <dbReference type="ARBA" id="ARBA00022833"/>
    </source>
</evidence>
<dbReference type="CDD" id="cd06455">
    <property type="entry name" value="M3A_TOP"/>
    <property type="match status" value="1"/>
</dbReference>
<dbReference type="InterPro" id="IPR001567">
    <property type="entry name" value="Pept_M3A_M3B_dom"/>
</dbReference>
<sequence>MAKEKEKEKRGINVLALAGGAALVAVAVNLAISAINTKKSKSHKKKDLPGSSVRIKLSASEIHKLTDQIIAKSKEIYDLVASVPIEKVTYLNVIAPLVELEAYQFPLVQSCLYPKMVSTCDDVRKASAYAEKELDSHFLMCRKREDVYRVIKAFVERGEKSDLESKHFFRCLVKDFERNGANLTLSKKEELERLTSQIDELTFQYINNLNGDNSFLLFHESELDGMPREFIKSLEEIEGRKLKIALKSYNVSAVLEHCKIGATRKLVAASYGKRRGKENLDILEKLVQLRHKVARLLGYPNYADFALESRMARTSAKVFEFLEDISDNLTDLATRELTILKDLKRKEEGDSQFGMEDIAYYMRRAEEQQFDLDLGEVKQYFPFDLVLTGIFRILQDLFGLRFEEIKDVEAWHESVRLFSVRDISSSELLGYFYLDLFSREGKYTHTCVLALQNGCLSPNGTRQIPIALVIAQCPKQIDGNPTLLRFTEVVTLLHEFTHVVHHICNRASFSRFSGLRLEADFCEIPGRLLENWCYESFSLKMMSGFHQDITKSIATELCRSLKRRRDMFSGIKLKQEVLLCLIDQIIHSSENVDIVELLKHLHPKIMLGIPLLDGTNPASCFPRFAIGYEATCYSYLWSEVFAADIFVSKFQDDLLNQYAGLQFRNKVLAPGGAKEALEILSDFLGREPSIQPFIETKIRNSL</sequence>
<feature type="domain" description="Peptidase M3A/M3B catalytic" evidence="10">
    <location>
        <begin position="255"/>
        <end position="696"/>
    </location>
</feature>
<dbReference type="FunFam" id="3.40.390.10:FF:000032">
    <property type="entry name" value="Probable thimet oligopeptidase"/>
    <property type="match status" value="1"/>
</dbReference>
<proteinExistence type="inferred from homology"/>
<keyword evidence="8 9" id="KW-0482">Metalloprotease</keyword>
<dbReference type="PANTHER" id="PTHR11804:SF82">
    <property type="entry name" value="THIMET OLIGOPEPTIDASE-RELATED"/>
    <property type="match status" value="1"/>
</dbReference>
<dbReference type="GO" id="GO:0046872">
    <property type="term" value="F:metal ion binding"/>
    <property type="evidence" value="ECO:0007669"/>
    <property type="project" value="UniProtKB-UniRule"/>
</dbReference>
<dbReference type="SUPFAM" id="SSF55486">
    <property type="entry name" value="Metalloproteases ('zincins'), catalytic domain"/>
    <property type="match status" value="1"/>
</dbReference>
<evidence type="ECO:0000313" key="11">
    <source>
        <dbReference type="Proteomes" id="UP001515500"/>
    </source>
</evidence>
<keyword evidence="5 9" id="KW-0479">Metal-binding</keyword>
<evidence type="ECO:0000259" key="10">
    <source>
        <dbReference type="Pfam" id="PF01432"/>
    </source>
</evidence>
<dbReference type="GO" id="GO:0006508">
    <property type="term" value="P:proteolysis"/>
    <property type="evidence" value="ECO:0007669"/>
    <property type="project" value="UniProtKB-KW"/>
</dbReference>
<dbReference type="GO" id="GO:0006518">
    <property type="term" value="P:peptide metabolic process"/>
    <property type="evidence" value="ECO:0007669"/>
    <property type="project" value="TreeGrafter"/>
</dbReference>
<evidence type="ECO:0000256" key="1">
    <source>
        <dbReference type="ARBA" id="ARBA00004496"/>
    </source>
</evidence>
<protein>
    <submittedName>
        <fullName evidence="12">Probable thimet oligopeptidase</fullName>
    </submittedName>
</protein>
<gene>
    <name evidence="12" type="primary">LOC120257506</name>
</gene>
<evidence type="ECO:0000256" key="4">
    <source>
        <dbReference type="ARBA" id="ARBA00022670"/>
    </source>
</evidence>
<keyword evidence="3" id="KW-0963">Cytoplasm</keyword>
<evidence type="ECO:0000256" key="6">
    <source>
        <dbReference type="ARBA" id="ARBA00022801"/>
    </source>
</evidence>
<dbReference type="Gene3D" id="1.20.1050.40">
    <property type="entry name" value="Endopeptidase. Chain P, domain 1"/>
    <property type="match status" value="1"/>
</dbReference>
<evidence type="ECO:0000313" key="12">
    <source>
        <dbReference type="RefSeq" id="XP_039120896.1"/>
    </source>
</evidence>
<comment type="subcellular location">
    <subcellularLocation>
        <location evidence="1">Cytoplasm</location>
    </subcellularLocation>
</comment>
<evidence type="ECO:0000256" key="9">
    <source>
        <dbReference type="RuleBase" id="RU003435"/>
    </source>
</evidence>
<comment type="cofactor">
    <cofactor evidence="9">
        <name>Zn(2+)</name>
        <dbReference type="ChEBI" id="CHEBI:29105"/>
    </cofactor>
    <text evidence="9">Binds 1 zinc ion.</text>
</comment>
<dbReference type="InterPro" id="IPR024079">
    <property type="entry name" value="MetalloPept_cat_dom_sf"/>
</dbReference>
<reference evidence="12" key="1">
    <citation type="submission" date="2025-08" db="UniProtKB">
        <authorList>
            <consortium name="RefSeq"/>
        </authorList>
    </citation>
    <scope>IDENTIFICATION</scope>
</reference>
<dbReference type="Gene3D" id="3.40.390.10">
    <property type="entry name" value="Collagenase (Catalytic Domain)"/>
    <property type="match status" value="1"/>
</dbReference>
<dbReference type="Pfam" id="PF01432">
    <property type="entry name" value="Peptidase_M3"/>
    <property type="match status" value="1"/>
</dbReference>
<organism evidence="11 12">
    <name type="scientific">Dioscorea cayennensis subsp. rotundata</name>
    <name type="common">White Guinea yam</name>
    <name type="synonym">Dioscorea rotundata</name>
    <dbReference type="NCBI Taxonomy" id="55577"/>
    <lineage>
        <taxon>Eukaryota</taxon>
        <taxon>Viridiplantae</taxon>
        <taxon>Streptophyta</taxon>
        <taxon>Embryophyta</taxon>
        <taxon>Tracheophyta</taxon>
        <taxon>Spermatophyta</taxon>
        <taxon>Magnoliopsida</taxon>
        <taxon>Liliopsida</taxon>
        <taxon>Dioscoreales</taxon>
        <taxon>Dioscoreaceae</taxon>
        <taxon>Dioscorea</taxon>
    </lineage>
</organism>
<evidence type="ECO:0000256" key="5">
    <source>
        <dbReference type="ARBA" id="ARBA00022723"/>
    </source>
</evidence>
<dbReference type="InterPro" id="IPR024080">
    <property type="entry name" value="Neurolysin/TOP_N"/>
</dbReference>
<dbReference type="FunFam" id="1.20.1050.40:FF:000001">
    <property type="entry name" value="Thimet oligopeptidase 1"/>
    <property type="match status" value="1"/>
</dbReference>
<keyword evidence="6 9" id="KW-0378">Hydrolase</keyword>
<dbReference type="Gene3D" id="1.10.1370.10">
    <property type="entry name" value="Neurolysin, domain 3"/>
    <property type="match status" value="1"/>
</dbReference>
<accession>A0AB40B0T2</accession>
<keyword evidence="7 9" id="KW-0862">Zinc</keyword>
<dbReference type="GO" id="GO:0005737">
    <property type="term" value="C:cytoplasm"/>
    <property type="evidence" value="ECO:0007669"/>
    <property type="project" value="UniProtKB-SubCell"/>
</dbReference>
<dbReference type="InterPro" id="IPR024077">
    <property type="entry name" value="Neurolysin/TOP_dom2"/>
</dbReference>
<dbReference type="AlphaFoldDB" id="A0AB40B0T2"/>
<dbReference type="InterPro" id="IPR045090">
    <property type="entry name" value="Pept_M3A_M3B"/>
</dbReference>
<dbReference type="GeneID" id="120257506"/>